<feature type="signal peptide" evidence="1">
    <location>
        <begin position="1"/>
        <end position="18"/>
    </location>
</feature>
<dbReference type="EMBL" id="JARGDH010000002">
    <property type="protein sequence ID" value="KAL0277524.1"/>
    <property type="molecule type" value="Genomic_DNA"/>
</dbReference>
<dbReference type="AlphaFoldDB" id="A0AAW2I5X8"/>
<protein>
    <submittedName>
        <fullName evidence="2">Uncharacterized protein</fullName>
    </submittedName>
</protein>
<evidence type="ECO:0000313" key="2">
    <source>
        <dbReference type="EMBL" id="KAL0277524.1"/>
    </source>
</evidence>
<dbReference type="Pfam" id="PF07841">
    <property type="entry name" value="DM4_12"/>
    <property type="match status" value="1"/>
</dbReference>
<dbReference type="InterPro" id="IPR006631">
    <property type="entry name" value="DM4_12"/>
</dbReference>
<proteinExistence type="predicted"/>
<organism evidence="2">
    <name type="scientific">Menopon gallinae</name>
    <name type="common">poultry shaft louse</name>
    <dbReference type="NCBI Taxonomy" id="328185"/>
    <lineage>
        <taxon>Eukaryota</taxon>
        <taxon>Metazoa</taxon>
        <taxon>Ecdysozoa</taxon>
        <taxon>Arthropoda</taxon>
        <taxon>Hexapoda</taxon>
        <taxon>Insecta</taxon>
        <taxon>Pterygota</taxon>
        <taxon>Neoptera</taxon>
        <taxon>Paraneoptera</taxon>
        <taxon>Psocodea</taxon>
        <taxon>Troctomorpha</taxon>
        <taxon>Phthiraptera</taxon>
        <taxon>Amblycera</taxon>
        <taxon>Menoponidae</taxon>
        <taxon>Menopon</taxon>
    </lineage>
</organism>
<feature type="chain" id="PRO_5043475407" evidence="1">
    <location>
        <begin position="19"/>
        <end position="463"/>
    </location>
</feature>
<comment type="caution">
    <text evidence="2">The sequence shown here is derived from an EMBL/GenBank/DDBJ whole genome shotgun (WGS) entry which is preliminary data.</text>
</comment>
<reference evidence="2" key="1">
    <citation type="journal article" date="2024" name="Gigascience">
        <title>Chromosome-level genome of the poultry shaft louse Menopon gallinae provides insight into the host-switching and adaptive evolution of parasitic lice.</title>
        <authorList>
            <person name="Xu Y."/>
            <person name="Ma L."/>
            <person name="Liu S."/>
            <person name="Liang Y."/>
            <person name="Liu Q."/>
            <person name="He Z."/>
            <person name="Tian L."/>
            <person name="Duan Y."/>
            <person name="Cai W."/>
            <person name="Li H."/>
            <person name="Song F."/>
        </authorList>
    </citation>
    <scope>NUCLEOTIDE SEQUENCE</scope>
    <source>
        <strain evidence="2">Cailab_2023a</strain>
    </source>
</reference>
<gene>
    <name evidence="2" type="ORF">PYX00_004775</name>
</gene>
<sequence length="463" mass="52587">MSCLKLLLILFCVNVSRQANETQFKPLDGRVVPIVSEYLKKQETTPFSDWVSKVEEFFGEDAIRQREAQITDLVRRFLRKYDNYNLTRGIELKRIDPVEDNAIDSEDVLGDIVSYAKRHVIKVHFSELLEDASEKAKRSTEQFAGRCEYIRGGQAPNKNAFLTGFGLGFLAFGLKKLMLPFMIGAQIVKSVLIAMFLPSIIGGIGRLVGKGVTGFASASNGFGQPYGQANNMMHGQMEDFDFKGSYESQQYPDAQQEGSSSVFSYAYPNNQDFKMQQSVGVLPGHAQGLANRFTSNSHRVTYMPNNNHHGSFYTKHHDKKHQNYKIFHNIPSSSLLLTNYDPFYSPLLSRMDSVFKQLGYETEGCRERLICLMYKNPAKFAPYSNLISAQLSRELNELRKPTTDNPDILRFFKYMKAAKDGQDGLDCIRAYSACFDSRESISPPMVKTYNEINKLVHARKLFK</sequence>
<keyword evidence="1" id="KW-0732">Signal</keyword>
<evidence type="ECO:0000256" key="1">
    <source>
        <dbReference type="SAM" id="SignalP"/>
    </source>
</evidence>
<name>A0AAW2I5X8_9NEOP</name>
<accession>A0AAW2I5X8</accession>